<dbReference type="AlphaFoldDB" id="A0A8C4V769"/>
<feature type="compositionally biased region" description="Polar residues" evidence="1">
    <location>
        <begin position="1"/>
        <end position="10"/>
    </location>
</feature>
<evidence type="ECO:0000256" key="1">
    <source>
        <dbReference type="SAM" id="MobiDB-lite"/>
    </source>
</evidence>
<protein>
    <submittedName>
        <fullName evidence="2">Uncharacterized protein</fullName>
    </submittedName>
</protein>
<organism evidence="2 3">
    <name type="scientific">Falco tinnunculus</name>
    <name type="common">Common kestrel</name>
    <dbReference type="NCBI Taxonomy" id="100819"/>
    <lineage>
        <taxon>Eukaryota</taxon>
        <taxon>Metazoa</taxon>
        <taxon>Chordata</taxon>
        <taxon>Craniata</taxon>
        <taxon>Vertebrata</taxon>
        <taxon>Euteleostomi</taxon>
        <taxon>Archelosauria</taxon>
        <taxon>Archosauria</taxon>
        <taxon>Dinosauria</taxon>
        <taxon>Saurischia</taxon>
        <taxon>Theropoda</taxon>
        <taxon>Coelurosauria</taxon>
        <taxon>Aves</taxon>
        <taxon>Neognathae</taxon>
        <taxon>Neoaves</taxon>
        <taxon>Telluraves</taxon>
        <taxon>Australaves</taxon>
        <taxon>Falconiformes</taxon>
        <taxon>Falconidae</taxon>
        <taxon>Falco</taxon>
    </lineage>
</organism>
<evidence type="ECO:0000313" key="2">
    <source>
        <dbReference type="Ensembl" id="ENSFTIP00000021926.1"/>
    </source>
</evidence>
<dbReference type="Ensembl" id="ENSFTIT00000022840.1">
    <property type="protein sequence ID" value="ENSFTIP00000021926.1"/>
    <property type="gene ID" value="ENSFTIG00000014227.1"/>
</dbReference>
<reference evidence="2" key="1">
    <citation type="submission" date="2025-08" db="UniProtKB">
        <authorList>
            <consortium name="Ensembl"/>
        </authorList>
    </citation>
    <scope>IDENTIFICATION</scope>
</reference>
<evidence type="ECO:0000313" key="3">
    <source>
        <dbReference type="Proteomes" id="UP000694562"/>
    </source>
</evidence>
<keyword evidence="3" id="KW-1185">Reference proteome</keyword>
<proteinExistence type="predicted"/>
<reference evidence="2" key="2">
    <citation type="submission" date="2025-09" db="UniProtKB">
        <authorList>
            <consortium name="Ensembl"/>
        </authorList>
    </citation>
    <scope>IDENTIFICATION</scope>
</reference>
<sequence>MFSPRVSQGKASRAGKHNCPLLPNNPPGAFPKSLSPRSTESDSQDWERCGTGCCRGCSGLLPALQCSLGLGGSRQLSRLQFHLGTARNVQEEETLTSPLQVYFKLRDPGICWEPALTILHPPPSGFPTTAPSLHPCFPFLAIGRVGFSSLPKQLVPLQSLPGW</sequence>
<accession>A0A8C4V769</accession>
<name>A0A8C4V769_FALTI</name>
<feature type="region of interest" description="Disordered" evidence="1">
    <location>
        <begin position="1"/>
        <end position="43"/>
    </location>
</feature>
<dbReference type="Proteomes" id="UP000694562">
    <property type="component" value="Unplaced"/>
</dbReference>